<gene>
    <name evidence="2" type="ORF">HKW67_15955</name>
</gene>
<proteinExistence type="predicted"/>
<dbReference type="Gene3D" id="2.130.10.10">
    <property type="entry name" value="YVTN repeat-like/Quinoprotein amine dehydrogenase"/>
    <property type="match status" value="2"/>
</dbReference>
<keyword evidence="1" id="KW-0732">Signal</keyword>
<evidence type="ECO:0000256" key="1">
    <source>
        <dbReference type="SAM" id="SignalP"/>
    </source>
</evidence>
<dbReference type="PANTHER" id="PTHR47197:SF3">
    <property type="entry name" value="DIHYDRO-HEME D1 DEHYDROGENASE"/>
    <property type="match status" value="1"/>
</dbReference>
<reference evidence="2 3" key="1">
    <citation type="submission" date="2020-05" db="EMBL/GenBank/DDBJ databases">
        <title>Complete genome sequence of Gemmatimonas greenlandica TET16.</title>
        <authorList>
            <person name="Zeng Y."/>
        </authorList>
    </citation>
    <scope>NUCLEOTIDE SEQUENCE [LARGE SCALE GENOMIC DNA]</scope>
    <source>
        <strain evidence="2 3">TET16</strain>
    </source>
</reference>
<dbReference type="Proteomes" id="UP000500938">
    <property type="component" value="Chromosome"/>
</dbReference>
<sequence>MRRALHLLSALALVTAPLHAQGERGVPSSGTLVITNKTPATATIIDVASARVLATLPTQPGPHEVVMSRDGRVAVVSDYGAQTGGNTLTVIDVPALRVARTITLGEYRRPHGLVLLPGDSLVAVTSETNKQLLIVRIATGDIVQAIATQQNGSHMVGVTASGTRAWTGNIGSNSISELDLVKGIALRNIMVPAQPEAINVTPDGREVWVGSNATGVLSVVDAASGKVSTAAEGFGWPYRVLFSPDNALVLVPDLKKEELRFVDRRTRRELGRLALPGMGPQGIIFTPDGTHAFLSLSTGAKIAVIDVAARRVESEIAAGDTPDGVAYTTRVVDALPAGFRGAFADADGRARTIVFWYQCVGAIARLRAEGGFGPSATAPRLIYCERTRDGLPVGGVYDIDPAFRTVQRFSAVRLDGARERYTGTIDTARVALEAKLVNDVTREITPAFAKLQRPFSVVPVPRSDGTLEAWAIPRATKARMFVTGGELAFARLTDGTIRRTVDHTATWTQLPLPIDGELEIPSAALDVPAVADLFTAHYHGALGRDVTVHTATMVSRLLSGVDPATGARAVWQHAVKAAAR</sequence>
<feature type="chain" id="PRO_5027123459" evidence="1">
    <location>
        <begin position="21"/>
        <end position="580"/>
    </location>
</feature>
<dbReference type="AlphaFoldDB" id="A0A6M4IT62"/>
<dbReference type="InterPro" id="IPR011048">
    <property type="entry name" value="Haem_d1_sf"/>
</dbReference>
<name>A0A6M4IT62_9BACT</name>
<dbReference type="RefSeq" id="WP_171226332.1">
    <property type="nucleotide sequence ID" value="NZ_CP053085.1"/>
</dbReference>
<dbReference type="PANTHER" id="PTHR47197">
    <property type="entry name" value="PROTEIN NIRF"/>
    <property type="match status" value="1"/>
</dbReference>
<dbReference type="EMBL" id="CP053085">
    <property type="protein sequence ID" value="QJR36899.1"/>
    <property type="molecule type" value="Genomic_DNA"/>
</dbReference>
<evidence type="ECO:0000313" key="3">
    <source>
        <dbReference type="Proteomes" id="UP000500938"/>
    </source>
</evidence>
<dbReference type="KEGG" id="ggr:HKW67_15955"/>
<accession>A0A6M4IT62</accession>
<keyword evidence="3" id="KW-1185">Reference proteome</keyword>
<dbReference type="InterPro" id="IPR015943">
    <property type="entry name" value="WD40/YVTN_repeat-like_dom_sf"/>
</dbReference>
<protein>
    <submittedName>
        <fullName evidence="2">YncE family protein</fullName>
    </submittedName>
</protein>
<feature type="signal peptide" evidence="1">
    <location>
        <begin position="1"/>
        <end position="20"/>
    </location>
</feature>
<dbReference type="SUPFAM" id="SSF51004">
    <property type="entry name" value="C-terminal (heme d1) domain of cytochrome cd1-nitrite reductase"/>
    <property type="match status" value="1"/>
</dbReference>
<evidence type="ECO:0000313" key="2">
    <source>
        <dbReference type="EMBL" id="QJR36899.1"/>
    </source>
</evidence>
<dbReference type="InterPro" id="IPR051200">
    <property type="entry name" value="Host-pathogen_enzymatic-act"/>
</dbReference>
<organism evidence="2 3">
    <name type="scientific">Gemmatimonas groenlandica</name>
    <dbReference type="NCBI Taxonomy" id="2732249"/>
    <lineage>
        <taxon>Bacteria</taxon>
        <taxon>Pseudomonadati</taxon>
        <taxon>Gemmatimonadota</taxon>
        <taxon>Gemmatimonadia</taxon>
        <taxon>Gemmatimonadales</taxon>
        <taxon>Gemmatimonadaceae</taxon>
        <taxon>Gemmatimonas</taxon>
    </lineage>
</organism>